<dbReference type="PROSITE" id="PS50883">
    <property type="entry name" value="EAL"/>
    <property type="match status" value="1"/>
</dbReference>
<dbReference type="CDD" id="cd01949">
    <property type="entry name" value="GGDEF"/>
    <property type="match status" value="1"/>
</dbReference>
<dbReference type="GO" id="GO:0071111">
    <property type="term" value="F:cyclic-guanylate-specific phosphodiesterase activity"/>
    <property type="evidence" value="ECO:0007669"/>
    <property type="project" value="UniProtKB-EC"/>
</dbReference>
<proteinExistence type="predicted"/>
<comment type="catalytic activity">
    <reaction evidence="1">
        <text>3',3'-c-di-GMP + H2O = 5'-phosphoguanylyl(3'-&gt;5')guanosine + H(+)</text>
        <dbReference type="Rhea" id="RHEA:24902"/>
        <dbReference type="ChEBI" id="CHEBI:15377"/>
        <dbReference type="ChEBI" id="CHEBI:15378"/>
        <dbReference type="ChEBI" id="CHEBI:58754"/>
        <dbReference type="ChEBI" id="CHEBI:58805"/>
        <dbReference type="EC" id="3.1.4.52"/>
    </reaction>
    <physiologicalReaction direction="left-to-right" evidence="1">
        <dbReference type="Rhea" id="RHEA:24903"/>
    </physiologicalReaction>
</comment>
<dbReference type="InterPro" id="IPR033425">
    <property type="entry name" value="MASE3"/>
</dbReference>
<dbReference type="InterPro" id="IPR000160">
    <property type="entry name" value="GGDEF_dom"/>
</dbReference>
<dbReference type="SMART" id="SM00267">
    <property type="entry name" value="GGDEF"/>
    <property type="match status" value="1"/>
</dbReference>
<evidence type="ECO:0000259" key="5">
    <source>
        <dbReference type="PROSITE" id="PS50883"/>
    </source>
</evidence>
<dbReference type="FunFam" id="3.20.20.450:FF:000001">
    <property type="entry name" value="Cyclic di-GMP phosphodiesterase yahA"/>
    <property type="match status" value="1"/>
</dbReference>
<dbReference type="Pfam" id="PF17159">
    <property type="entry name" value="MASE3"/>
    <property type="match status" value="1"/>
</dbReference>
<evidence type="ECO:0000256" key="2">
    <source>
        <dbReference type="SAM" id="Phobius"/>
    </source>
</evidence>
<dbReference type="Gene3D" id="3.30.70.270">
    <property type="match status" value="1"/>
</dbReference>
<dbReference type="InterPro" id="IPR000014">
    <property type="entry name" value="PAS"/>
</dbReference>
<gene>
    <name evidence="7" type="ORF">HNP48_002074</name>
</gene>
<dbReference type="InterPro" id="IPR000700">
    <property type="entry name" value="PAS-assoc_C"/>
</dbReference>
<dbReference type="SMART" id="SM00052">
    <property type="entry name" value="EAL"/>
    <property type="match status" value="1"/>
</dbReference>
<dbReference type="GO" id="GO:0071732">
    <property type="term" value="P:cellular response to nitric oxide"/>
    <property type="evidence" value="ECO:0007669"/>
    <property type="project" value="UniProtKB-ARBA"/>
</dbReference>
<name>A0A7X0PCI2_9BURK</name>
<keyword evidence="8" id="KW-1185">Reference proteome</keyword>
<feature type="transmembrane region" description="Helical" evidence="2">
    <location>
        <begin position="52"/>
        <end position="72"/>
    </location>
</feature>
<sequence>MTSPVHRPERMLVSEAPAVTVVLTVGVLALVMVSLGGILGEGTDSQHRLEPFMELVAILLALLVVSVSLHVLEAQDQGRANVLVAGFGVAAVCNFLHGVLAHATPQPASPLVTDMALWLGAWVRAAECAALLLTALHASLPGPARLWAVAAGAFSLLLVWAAVGPLAHGFAQASGGMLPVLMAAVLCLGLVAAAVLLYRTASGDNRTRARLLAWAAATFAVAEFLVGLSGFAQFGWADMLADGVRVVGYALLYQAVFVAGMRQPFERLYQAEAQLRESETRLQLLGRNLPLSVLYQVVRETDGRMHFVHMGDAIERLNGLRTEDILRDPGVLYAQILPEDMPVLEEARDRSLRTMGPMEANFRMRVSSGAVRWIHLSSSPRLLDGGRVIWDGVQSDITAEREAEQAAHAHEVQMANMLRQVPGGVARLDRDYRVLYVNEQQARWLHRTPDQLQGQLLQDVIPTAVMARMRPQLQKAFAGETAVFENRIDGLDGAQYRHTTLVPESITDQGVLAVVVFAYDLTELKRIEMELAQQKAHLARVVNAIPDMVFLKDADGVYISCNPVFERFAGKPEREIIGCTDYDISPAADAEQFRAYDRRAMQAWQPLVYEEQLTFAEDGYQGYFETIKTPIRDLHGRVTGVLGVCRDITDRKRAEQEIERLAFYDALTGLPNRRLLLDRLQRSIAACQRSKNLGALLFIDLDNFKDLNDTLGHDMGDQLLSQVATRLVGSVREADTVARFGGDEFVVMLDNLNPELQDAAAQAETVAEKLLSSLNQPFALGGQQHYSTPSIGITLFGDERLSVDELLKRADLAMYQAKAAGRNTQRFFDPDMQAAVNARSNLEADLRQGLARNELLVHYQPVVDHQARLVGAEALVRWRHPQRGMISPGDFIPLAEQTGLILPLGQTVLETACRQLQRWGQDAATAHLSISVNVSARQFRQPGFVAEVLDTLKAHRAEPQRLKLELTESLLLGEIEDTIVRMEQLKAQGVGFALDDFGTGYSSLSYLKRLPLDQIKIDQSFVRDVLSDPNDAAIVRTILALAKSLDLQVVAEGVETTGQLGFLRLHGCEGFQGYLFGRPVPVDLFEREHLPEAPLAAPAAGTP</sequence>
<feature type="domain" description="PAS" evidence="3">
    <location>
        <begin position="534"/>
        <end position="604"/>
    </location>
</feature>
<keyword evidence="2" id="KW-0812">Transmembrane</keyword>
<keyword evidence="2" id="KW-1133">Transmembrane helix</keyword>
<dbReference type="Gene3D" id="3.20.20.450">
    <property type="entry name" value="EAL domain"/>
    <property type="match status" value="1"/>
</dbReference>
<evidence type="ECO:0000259" key="6">
    <source>
        <dbReference type="PROSITE" id="PS50887"/>
    </source>
</evidence>
<organism evidence="7 8">
    <name type="scientific">Acidovorax soli</name>
    <dbReference type="NCBI Taxonomy" id="592050"/>
    <lineage>
        <taxon>Bacteria</taxon>
        <taxon>Pseudomonadati</taxon>
        <taxon>Pseudomonadota</taxon>
        <taxon>Betaproteobacteria</taxon>
        <taxon>Burkholderiales</taxon>
        <taxon>Comamonadaceae</taxon>
        <taxon>Acidovorax</taxon>
    </lineage>
</organism>
<dbReference type="InterPro" id="IPR001610">
    <property type="entry name" value="PAC"/>
</dbReference>
<dbReference type="SUPFAM" id="SSF141868">
    <property type="entry name" value="EAL domain-like"/>
    <property type="match status" value="1"/>
</dbReference>
<dbReference type="Gene3D" id="3.30.450.20">
    <property type="entry name" value="PAS domain"/>
    <property type="match status" value="3"/>
</dbReference>
<feature type="transmembrane region" description="Helical" evidence="2">
    <location>
        <begin position="177"/>
        <end position="199"/>
    </location>
</feature>
<accession>A0A7X0PCI2</accession>
<comment type="caution">
    <text evidence="7">The sequence shown here is derived from an EMBL/GenBank/DDBJ whole genome shotgun (WGS) entry which is preliminary data.</text>
</comment>
<evidence type="ECO:0000256" key="1">
    <source>
        <dbReference type="ARBA" id="ARBA00051114"/>
    </source>
</evidence>
<feature type="domain" description="GGDEF" evidence="6">
    <location>
        <begin position="692"/>
        <end position="830"/>
    </location>
</feature>
<dbReference type="InterPro" id="IPR001633">
    <property type="entry name" value="EAL_dom"/>
</dbReference>
<feature type="transmembrane region" description="Helical" evidence="2">
    <location>
        <begin position="115"/>
        <end position="134"/>
    </location>
</feature>
<dbReference type="Pfam" id="PF00563">
    <property type="entry name" value="EAL"/>
    <property type="match status" value="1"/>
</dbReference>
<dbReference type="FunFam" id="3.30.70.270:FF:000001">
    <property type="entry name" value="Diguanylate cyclase domain protein"/>
    <property type="match status" value="1"/>
</dbReference>
<dbReference type="SMART" id="SM00091">
    <property type="entry name" value="PAS"/>
    <property type="match status" value="2"/>
</dbReference>
<dbReference type="PROSITE" id="PS50887">
    <property type="entry name" value="GGDEF"/>
    <property type="match status" value="1"/>
</dbReference>
<feature type="transmembrane region" description="Helical" evidence="2">
    <location>
        <begin position="146"/>
        <end position="171"/>
    </location>
</feature>
<dbReference type="InterPro" id="IPR035919">
    <property type="entry name" value="EAL_sf"/>
</dbReference>
<evidence type="ECO:0000313" key="8">
    <source>
        <dbReference type="Proteomes" id="UP000575083"/>
    </source>
</evidence>
<dbReference type="PROSITE" id="PS50112">
    <property type="entry name" value="PAS"/>
    <property type="match status" value="3"/>
</dbReference>
<dbReference type="Pfam" id="PF08448">
    <property type="entry name" value="PAS_4"/>
    <property type="match status" value="2"/>
</dbReference>
<feature type="domain" description="PAC" evidence="4">
    <location>
        <begin position="607"/>
        <end position="660"/>
    </location>
</feature>
<dbReference type="PANTHER" id="PTHR44757">
    <property type="entry name" value="DIGUANYLATE CYCLASE DGCP"/>
    <property type="match status" value="1"/>
</dbReference>
<dbReference type="InterPro" id="IPR035965">
    <property type="entry name" value="PAS-like_dom_sf"/>
</dbReference>
<reference evidence="7 8" key="1">
    <citation type="submission" date="2020-08" db="EMBL/GenBank/DDBJ databases">
        <title>Functional genomics of gut bacteria from endangered species of beetles.</title>
        <authorList>
            <person name="Carlos-Shanley C."/>
        </authorList>
    </citation>
    <scope>NUCLEOTIDE SEQUENCE [LARGE SCALE GENOMIC DNA]</scope>
    <source>
        <strain evidence="7 8">S00198</strain>
    </source>
</reference>
<dbReference type="Pfam" id="PF08447">
    <property type="entry name" value="PAS_3"/>
    <property type="match status" value="1"/>
</dbReference>
<dbReference type="InterPro" id="IPR029787">
    <property type="entry name" value="Nucleotide_cyclase"/>
</dbReference>
<feature type="domain" description="PAS" evidence="3">
    <location>
        <begin position="410"/>
        <end position="480"/>
    </location>
</feature>
<dbReference type="SMART" id="SM00086">
    <property type="entry name" value="PAC"/>
    <property type="match status" value="2"/>
</dbReference>
<feature type="transmembrane region" description="Helical" evidence="2">
    <location>
        <begin position="211"/>
        <end position="231"/>
    </location>
</feature>
<protein>
    <submittedName>
        <fullName evidence="7">Diguanylate cyclase (GGDEF)-like protein/PAS domain S-box-containing protein</fullName>
    </submittedName>
</protein>
<dbReference type="NCBIfam" id="TIGR00254">
    <property type="entry name" value="GGDEF"/>
    <property type="match status" value="1"/>
</dbReference>
<keyword evidence="2" id="KW-0472">Membrane</keyword>
<dbReference type="Pfam" id="PF00990">
    <property type="entry name" value="GGDEF"/>
    <property type="match status" value="1"/>
</dbReference>
<feature type="domain" description="PAS" evidence="3">
    <location>
        <begin position="297"/>
        <end position="355"/>
    </location>
</feature>
<dbReference type="CDD" id="cd00130">
    <property type="entry name" value="PAS"/>
    <property type="match status" value="3"/>
</dbReference>
<dbReference type="InterPro" id="IPR043128">
    <property type="entry name" value="Rev_trsase/Diguanyl_cyclase"/>
</dbReference>
<dbReference type="InterPro" id="IPR052155">
    <property type="entry name" value="Biofilm_reg_signaling"/>
</dbReference>
<evidence type="ECO:0000259" key="3">
    <source>
        <dbReference type="PROSITE" id="PS50112"/>
    </source>
</evidence>
<dbReference type="SUPFAM" id="SSF55785">
    <property type="entry name" value="PYP-like sensor domain (PAS domain)"/>
    <property type="match status" value="3"/>
</dbReference>
<dbReference type="SUPFAM" id="SSF55073">
    <property type="entry name" value="Nucleotide cyclase"/>
    <property type="match status" value="1"/>
</dbReference>
<dbReference type="PROSITE" id="PS50113">
    <property type="entry name" value="PAC"/>
    <property type="match status" value="2"/>
</dbReference>
<evidence type="ECO:0000259" key="4">
    <source>
        <dbReference type="PROSITE" id="PS50113"/>
    </source>
</evidence>
<dbReference type="EMBL" id="JACHLK010000003">
    <property type="protein sequence ID" value="MBB6559407.1"/>
    <property type="molecule type" value="Genomic_DNA"/>
</dbReference>
<feature type="transmembrane region" description="Helical" evidence="2">
    <location>
        <begin position="12"/>
        <end position="40"/>
    </location>
</feature>
<evidence type="ECO:0000313" key="7">
    <source>
        <dbReference type="EMBL" id="MBB6559407.1"/>
    </source>
</evidence>
<feature type="transmembrane region" description="Helical" evidence="2">
    <location>
        <begin position="84"/>
        <end position="103"/>
    </location>
</feature>
<dbReference type="PANTHER" id="PTHR44757:SF2">
    <property type="entry name" value="BIOFILM ARCHITECTURE MAINTENANCE PROTEIN MBAA"/>
    <property type="match status" value="1"/>
</dbReference>
<feature type="domain" description="EAL" evidence="5">
    <location>
        <begin position="839"/>
        <end position="1093"/>
    </location>
</feature>
<dbReference type="CDD" id="cd01948">
    <property type="entry name" value="EAL"/>
    <property type="match status" value="1"/>
</dbReference>
<feature type="domain" description="PAC" evidence="4">
    <location>
        <begin position="358"/>
        <end position="409"/>
    </location>
</feature>
<dbReference type="NCBIfam" id="TIGR00229">
    <property type="entry name" value="sensory_box"/>
    <property type="match status" value="2"/>
</dbReference>
<dbReference type="RefSeq" id="WP_260420186.1">
    <property type="nucleotide sequence ID" value="NZ_JACHLK010000003.1"/>
</dbReference>
<dbReference type="InterPro" id="IPR013655">
    <property type="entry name" value="PAS_fold_3"/>
</dbReference>
<dbReference type="InterPro" id="IPR013656">
    <property type="entry name" value="PAS_4"/>
</dbReference>
<dbReference type="Proteomes" id="UP000575083">
    <property type="component" value="Unassembled WGS sequence"/>
</dbReference>
<dbReference type="AlphaFoldDB" id="A0A7X0PCI2"/>